<feature type="compositionally biased region" description="Low complexity" evidence="1">
    <location>
        <begin position="62"/>
        <end position="82"/>
    </location>
</feature>
<keyword evidence="3" id="KW-1185">Reference proteome</keyword>
<dbReference type="EMBL" id="JARJLG010000116">
    <property type="protein sequence ID" value="KAJ7742695.1"/>
    <property type="molecule type" value="Genomic_DNA"/>
</dbReference>
<dbReference type="AlphaFoldDB" id="A0AAD7IGR2"/>
<dbReference type="Proteomes" id="UP001215280">
    <property type="component" value="Unassembled WGS sequence"/>
</dbReference>
<feature type="region of interest" description="Disordered" evidence="1">
    <location>
        <begin position="59"/>
        <end position="103"/>
    </location>
</feature>
<protein>
    <submittedName>
        <fullName evidence="2">Uncharacterized protein</fullName>
    </submittedName>
</protein>
<evidence type="ECO:0000256" key="1">
    <source>
        <dbReference type="SAM" id="MobiDB-lite"/>
    </source>
</evidence>
<evidence type="ECO:0000313" key="2">
    <source>
        <dbReference type="EMBL" id="KAJ7742695.1"/>
    </source>
</evidence>
<sequence length="103" mass="11252">MRSAALTDMIVMAAGETRLAAYIQQTFPPEILSLGHYTAGNAAEWLDVDGFTRWLNQPTNKSAQSATTATSLSESSRPVQSRESSRVSESETRSSSETRPSQR</sequence>
<gene>
    <name evidence="2" type="ORF">DFH07DRAFT_38839</name>
</gene>
<reference evidence="2" key="1">
    <citation type="submission" date="2023-03" db="EMBL/GenBank/DDBJ databases">
        <title>Massive genome expansion in bonnet fungi (Mycena s.s.) driven by repeated elements and novel gene families across ecological guilds.</title>
        <authorList>
            <consortium name="Lawrence Berkeley National Laboratory"/>
            <person name="Harder C.B."/>
            <person name="Miyauchi S."/>
            <person name="Viragh M."/>
            <person name="Kuo A."/>
            <person name="Thoen E."/>
            <person name="Andreopoulos B."/>
            <person name="Lu D."/>
            <person name="Skrede I."/>
            <person name="Drula E."/>
            <person name="Henrissat B."/>
            <person name="Morin E."/>
            <person name="Kohler A."/>
            <person name="Barry K."/>
            <person name="LaButti K."/>
            <person name="Morin E."/>
            <person name="Salamov A."/>
            <person name="Lipzen A."/>
            <person name="Mereny Z."/>
            <person name="Hegedus B."/>
            <person name="Baldrian P."/>
            <person name="Stursova M."/>
            <person name="Weitz H."/>
            <person name="Taylor A."/>
            <person name="Grigoriev I.V."/>
            <person name="Nagy L.G."/>
            <person name="Martin F."/>
            <person name="Kauserud H."/>
        </authorList>
    </citation>
    <scope>NUCLEOTIDE SEQUENCE</scope>
    <source>
        <strain evidence="2">CBHHK188m</strain>
    </source>
</reference>
<organism evidence="2 3">
    <name type="scientific">Mycena maculata</name>
    <dbReference type="NCBI Taxonomy" id="230809"/>
    <lineage>
        <taxon>Eukaryota</taxon>
        <taxon>Fungi</taxon>
        <taxon>Dikarya</taxon>
        <taxon>Basidiomycota</taxon>
        <taxon>Agaricomycotina</taxon>
        <taxon>Agaricomycetes</taxon>
        <taxon>Agaricomycetidae</taxon>
        <taxon>Agaricales</taxon>
        <taxon>Marasmiineae</taxon>
        <taxon>Mycenaceae</taxon>
        <taxon>Mycena</taxon>
    </lineage>
</organism>
<proteinExistence type="predicted"/>
<accession>A0AAD7IGR2</accession>
<name>A0AAD7IGR2_9AGAR</name>
<evidence type="ECO:0000313" key="3">
    <source>
        <dbReference type="Proteomes" id="UP001215280"/>
    </source>
</evidence>
<feature type="compositionally biased region" description="Basic and acidic residues" evidence="1">
    <location>
        <begin position="83"/>
        <end position="96"/>
    </location>
</feature>
<comment type="caution">
    <text evidence="2">The sequence shown here is derived from an EMBL/GenBank/DDBJ whole genome shotgun (WGS) entry which is preliminary data.</text>
</comment>